<organism evidence="1 2">
    <name type="scientific">Petrolisthes manimaculis</name>
    <dbReference type="NCBI Taxonomy" id="1843537"/>
    <lineage>
        <taxon>Eukaryota</taxon>
        <taxon>Metazoa</taxon>
        <taxon>Ecdysozoa</taxon>
        <taxon>Arthropoda</taxon>
        <taxon>Crustacea</taxon>
        <taxon>Multicrustacea</taxon>
        <taxon>Malacostraca</taxon>
        <taxon>Eumalacostraca</taxon>
        <taxon>Eucarida</taxon>
        <taxon>Decapoda</taxon>
        <taxon>Pleocyemata</taxon>
        <taxon>Anomura</taxon>
        <taxon>Galatheoidea</taxon>
        <taxon>Porcellanidae</taxon>
        <taxon>Petrolisthes</taxon>
    </lineage>
</organism>
<keyword evidence="2" id="KW-1185">Reference proteome</keyword>
<evidence type="ECO:0000313" key="1">
    <source>
        <dbReference type="EMBL" id="KAK4310127.1"/>
    </source>
</evidence>
<sequence length="220" mass="24685">MNSLRPLLPSRPVTLNVTARLVIERRQRGQELAKVNTACSLVALQQPGRCGGALAMTTAPGTEYGSGRIVRRPQHVVRHNYAQRRSQARTVARPKWPFSRLYGPAAQLRPGPKWPQRVSCPAQGVPDGSVRPYYTPGPTTRPYCYQGSWCVLILILIISGTLSFPGAPPLPHFKPQEESLCVRRWTSTESLPWADCCRGTRSESGMWKWKNFLQDTQLQH</sequence>
<accession>A0AAE1U4Z7</accession>
<reference evidence="1" key="1">
    <citation type="submission" date="2023-11" db="EMBL/GenBank/DDBJ databases">
        <title>Genome assemblies of two species of porcelain crab, Petrolisthes cinctipes and Petrolisthes manimaculis (Anomura: Porcellanidae).</title>
        <authorList>
            <person name="Angst P."/>
        </authorList>
    </citation>
    <scope>NUCLEOTIDE SEQUENCE</scope>
    <source>
        <strain evidence="1">PB745_02</strain>
        <tissue evidence="1">Gill</tissue>
    </source>
</reference>
<comment type="caution">
    <text evidence="1">The sequence shown here is derived from an EMBL/GenBank/DDBJ whole genome shotgun (WGS) entry which is preliminary data.</text>
</comment>
<proteinExistence type="predicted"/>
<dbReference type="Proteomes" id="UP001292094">
    <property type="component" value="Unassembled WGS sequence"/>
</dbReference>
<gene>
    <name evidence="1" type="ORF">Pmani_018284</name>
</gene>
<protein>
    <submittedName>
        <fullName evidence="1">Uncharacterized protein</fullName>
    </submittedName>
</protein>
<evidence type="ECO:0000313" key="2">
    <source>
        <dbReference type="Proteomes" id="UP001292094"/>
    </source>
</evidence>
<dbReference type="EMBL" id="JAWZYT010001672">
    <property type="protein sequence ID" value="KAK4310127.1"/>
    <property type="molecule type" value="Genomic_DNA"/>
</dbReference>
<dbReference type="AlphaFoldDB" id="A0AAE1U4Z7"/>
<name>A0AAE1U4Z7_9EUCA</name>